<evidence type="ECO:0000256" key="5">
    <source>
        <dbReference type="ARBA" id="ARBA00022723"/>
    </source>
</evidence>
<feature type="region of interest" description="Disordered" evidence="16">
    <location>
        <begin position="299"/>
        <end position="439"/>
    </location>
</feature>
<evidence type="ECO:0000256" key="1">
    <source>
        <dbReference type="ARBA" id="ARBA00003767"/>
    </source>
</evidence>
<evidence type="ECO:0000259" key="17">
    <source>
        <dbReference type="PROSITE" id="PS50097"/>
    </source>
</evidence>
<evidence type="ECO:0000256" key="9">
    <source>
        <dbReference type="ARBA" id="ARBA00022843"/>
    </source>
</evidence>
<name>A0ABD1KGT4_9TELE</name>
<comment type="caution">
    <text evidence="19">The sequence shown here is derived from an EMBL/GenBank/DDBJ whole genome shotgun (WGS) entry which is preliminary data.</text>
</comment>
<dbReference type="PROSITE" id="PS50157">
    <property type="entry name" value="ZINC_FINGER_C2H2_2"/>
    <property type="match status" value="2"/>
</dbReference>
<keyword evidence="8" id="KW-0862">Zinc</keyword>
<accession>A0ABD1KGT4</accession>
<dbReference type="GO" id="GO:0005634">
    <property type="term" value="C:nucleus"/>
    <property type="evidence" value="ECO:0007669"/>
    <property type="project" value="UniProtKB-SubCell"/>
</dbReference>
<evidence type="ECO:0000256" key="14">
    <source>
        <dbReference type="ARBA" id="ARBA00074850"/>
    </source>
</evidence>
<dbReference type="SMART" id="SM00355">
    <property type="entry name" value="ZnF_C2H2"/>
    <property type="match status" value="2"/>
</dbReference>
<evidence type="ECO:0000256" key="12">
    <source>
        <dbReference type="ARBA" id="ARBA00023163"/>
    </source>
</evidence>
<dbReference type="Gene3D" id="3.30.710.10">
    <property type="entry name" value="Potassium Channel Kv1.1, Chain A"/>
    <property type="match status" value="1"/>
</dbReference>
<keyword evidence="7 15" id="KW-0863">Zinc-finger</keyword>
<dbReference type="Gene3D" id="3.30.160.60">
    <property type="entry name" value="Classic Zinc Finger"/>
    <property type="match status" value="2"/>
</dbReference>
<evidence type="ECO:0000256" key="4">
    <source>
        <dbReference type="ARBA" id="ARBA00022553"/>
    </source>
</evidence>
<feature type="compositionally biased region" description="Low complexity" evidence="16">
    <location>
        <begin position="352"/>
        <end position="362"/>
    </location>
</feature>
<feature type="compositionally biased region" description="Basic and acidic residues" evidence="16">
    <location>
        <begin position="193"/>
        <end position="202"/>
    </location>
</feature>
<evidence type="ECO:0000256" key="6">
    <source>
        <dbReference type="ARBA" id="ARBA00022737"/>
    </source>
</evidence>
<evidence type="ECO:0000256" key="11">
    <source>
        <dbReference type="ARBA" id="ARBA00023125"/>
    </source>
</evidence>
<feature type="region of interest" description="Disordered" evidence="16">
    <location>
        <begin position="563"/>
        <end position="587"/>
    </location>
</feature>
<evidence type="ECO:0000256" key="7">
    <source>
        <dbReference type="ARBA" id="ARBA00022771"/>
    </source>
</evidence>
<feature type="region of interest" description="Disordered" evidence="16">
    <location>
        <begin position="137"/>
        <end position="164"/>
    </location>
</feature>
<evidence type="ECO:0000256" key="15">
    <source>
        <dbReference type="PROSITE-ProRule" id="PRU00042"/>
    </source>
</evidence>
<keyword evidence="5" id="KW-0479">Metal-binding</keyword>
<evidence type="ECO:0000256" key="8">
    <source>
        <dbReference type="ARBA" id="ARBA00022833"/>
    </source>
</evidence>
<proteinExistence type="predicted"/>
<organism evidence="19 20">
    <name type="scientific">Coilia grayii</name>
    <name type="common">Gray's grenadier anchovy</name>
    <dbReference type="NCBI Taxonomy" id="363190"/>
    <lineage>
        <taxon>Eukaryota</taxon>
        <taxon>Metazoa</taxon>
        <taxon>Chordata</taxon>
        <taxon>Craniata</taxon>
        <taxon>Vertebrata</taxon>
        <taxon>Euteleostomi</taxon>
        <taxon>Actinopterygii</taxon>
        <taxon>Neopterygii</taxon>
        <taxon>Teleostei</taxon>
        <taxon>Clupei</taxon>
        <taxon>Clupeiformes</taxon>
        <taxon>Clupeoidei</taxon>
        <taxon>Engraulidae</taxon>
        <taxon>Coilinae</taxon>
        <taxon>Coilia</taxon>
    </lineage>
</organism>
<feature type="compositionally biased region" description="Basic and acidic residues" evidence="16">
    <location>
        <begin position="407"/>
        <end position="422"/>
    </location>
</feature>
<keyword evidence="12" id="KW-0804">Transcription</keyword>
<evidence type="ECO:0000259" key="18">
    <source>
        <dbReference type="PROSITE" id="PS50157"/>
    </source>
</evidence>
<keyword evidence="11" id="KW-0238">DNA-binding</keyword>
<keyword evidence="9" id="KW-0832">Ubl conjugation</keyword>
<dbReference type="GO" id="GO:0008270">
    <property type="term" value="F:zinc ion binding"/>
    <property type="evidence" value="ECO:0007669"/>
    <property type="project" value="UniProtKB-KW"/>
</dbReference>
<dbReference type="GO" id="GO:0003677">
    <property type="term" value="F:DNA binding"/>
    <property type="evidence" value="ECO:0007669"/>
    <property type="project" value="UniProtKB-KW"/>
</dbReference>
<dbReference type="InterPro" id="IPR000210">
    <property type="entry name" value="BTB/POZ_dom"/>
</dbReference>
<dbReference type="Proteomes" id="UP001591681">
    <property type="component" value="Unassembled WGS sequence"/>
</dbReference>
<evidence type="ECO:0000313" key="20">
    <source>
        <dbReference type="Proteomes" id="UP001591681"/>
    </source>
</evidence>
<dbReference type="InterPro" id="IPR036236">
    <property type="entry name" value="Znf_C2H2_sf"/>
</dbReference>
<evidence type="ECO:0000256" key="16">
    <source>
        <dbReference type="SAM" id="MobiDB-lite"/>
    </source>
</evidence>
<feature type="compositionally biased region" description="Polar residues" evidence="16">
    <location>
        <begin position="137"/>
        <end position="146"/>
    </location>
</feature>
<reference evidence="19 20" key="1">
    <citation type="submission" date="2024-09" db="EMBL/GenBank/DDBJ databases">
        <title>A chromosome-level genome assembly of Gray's grenadier anchovy, Coilia grayii.</title>
        <authorList>
            <person name="Fu Z."/>
        </authorList>
    </citation>
    <scope>NUCLEOTIDE SEQUENCE [LARGE SCALE GENOMIC DNA]</scope>
    <source>
        <strain evidence="19">G4</strain>
        <tissue evidence="19">Muscle</tissue>
    </source>
</reference>
<dbReference type="InterPro" id="IPR013087">
    <property type="entry name" value="Znf_C2H2_type"/>
</dbReference>
<dbReference type="AlphaFoldDB" id="A0ABD1KGT4"/>
<dbReference type="SUPFAM" id="SSF57667">
    <property type="entry name" value="beta-beta-alpha zinc fingers"/>
    <property type="match status" value="1"/>
</dbReference>
<dbReference type="PANTHER" id="PTHR46105:SF5">
    <property type="entry name" value="ZINC FINGER AND BTB DOMAIN-CONTAINING PROTEIN 44 ISOFORM X1"/>
    <property type="match status" value="1"/>
</dbReference>
<feature type="compositionally biased region" description="Basic and acidic residues" evidence="16">
    <location>
        <begin position="322"/>
        <end position="349"/>
    </location>
</feature>
<evidence type="ECO:0000256" key="10">
    <source>
        <dbReference type="ARBA" id="ARBA00023015"/>
    </source>
</evidence>
<feature type="domain" description="C2H2-type" evidence="18">
    <location>
        <begin position="640"/>
        <end position="667"/>
    </location>
</feature>
<keyword evidence="10" id="KW-0805">Transcription regulation</keyword>
<protein>
    <recommendedName>
        <fullName evidence="14">Zinc finger and BTB domain-containing protein 5</fullName>
    </recommendedName>
</protein>
<dbReference type="InterPro" id="IPR050457">
    <property type="entry name" value="ZnFinger_BTB_dom_contain"/>
</dbReference>
<keyword evidence="13" id="KW-0539">Nucleus</keyword>
<keyword evidence="4" id="KW-0597">Phosphoprotein</keyword>
<dbReference type="SUPFAM" id="SSF54695">
    <property type="entry name" value="POZ domain"/>
    <property type="match status" value="1"/>
</dbReference>
<dbReference type="EMBL" id="JBHFQA010000006">
    <property type="protein sequence ID" value="KAL2098429.1"/>
    <property type="molecule type" value="Genomic_DNA"/>
</dbReference>
<comment type="function">
    <text evidence="1">May be involved in transcriptional regulation.</text>
</comment>
<dbReference type="InterPro" id="IPR011333">
    <property type="entry name" value="SKP1/BTB/POZ_sf"/>
</dbReference>
<dbReference type="PANTHER" id="PTHR46105">
    <property type="entry name" value="AGAP004733-PA"/>
    <property type="match status" value="1"/>
</dbReference>
<keyword evidence="20" id="KW-1185">Reference proteome</keyword>
<dbReference type="PROSITE" id="PS50097">
    <property type="entry name" value="BTB"/>
    <property type="match status" value="1"/>
</dbReference>
<dbReference type="PROSITE" id="PS00028">
    <property type="entry name" value="ZINC_FINGER_C2H2_1"/>
    <property type="match status" value="1"/>
</dbReference>
<dbReference type="FunFam" id="3.30.160.60:FF:000250">
    <property type="entry name" value="zinc finger protein 197 isoform X1"/>
    <property type="match status" value="1"/>
</dbReference>
<keyword evidence="6" id="KW-0677">Repeat</keyword>
<keyword evidence="3" id="KW-1017">Isopeptide bond</keyword>
<evidence type="ECO:0000313" key="19">
    <source>
        <dbReference type="EMBL" id="KAL2098429.1"/>
    </source>
</evidence>
<dbReference type="FunFam" id="3.30.710.10:FF:000061">
    <property type="entry name" value="Zinc finger and BTB domain-containing protein 5"/>
    <property type="match status" value="1"/>
</dbReference>
<evidence type="ECO:0000256" key="2">
    <source>
        <dbReference type="ARBA" id="ARBA00004123"/>
    </source>
</evidence>
<evidence type="ECO:0000256" key="13">
    <source>
        <dbReference type="ARBA" id="ARBA00023242"/>
    </source>
</evidence>
<comment type="subcellular location">
    <subcellularLocation>
        <location evidence="2">Nucleus</location>
    </subcellularLocation>
</comment>
<feature type="region of interest" description="Disordered" evidence="16">
    <location>
        <begin position="193"/>
        <end position="234"/>
    </location>
</feature>
<feature type="domain" description="C2H2-type" evidence="18">
    <location>
        <begin position="668"/>
        <end position="689"/>
    </location>
</feature>
<dbReference type="Pfam" id="PF00651">
    <property type="entry name" value="BTB"/>
    <property type="match status" value="1"/>
</dbReference>
<dbReference type="SMART" id="SM00225">
    <property type="entry name" value="BTB"/>
    <property type="match status" value="1"/>
</dbReference>
<feature type="domain" description="BTB" evidence="17">
    <location>
        <begin position="35"/>
        <end position="104"/>
    </location>
</feature>
<evidence type="ECO:0000256" key="3">
    <source>
        <dbReference type="ARBA" id="ARBA00022499"/>
    </source>
</evidence>
<feature type="compositionally biased region" description="Polar residues" evidence="16">
    <location>
        <begin position="394"/>
        <end position="406"/>
    </location>
</feature>
<sequence length="704" mass="75239">MMLCFICFSQVMDFPGHFDQVFQQLNYQRVHGQLCDCVIVVGSRHFKAHRSVLAACSTHFRALFTVAEGDVSMSMIQLDSEVVTAEAFSALIDMMYTSTLMLGESNVMDVLLAASHLHLNAVVKACKHYLTTRTLPLSPSSAPQQHQMHHTEAPTGGASSSSASPSLRLQRSFLLQQLGLSLVSSALSGGLVEEGREGREGGAVEQRPSFPNRRLHKRKPNLSLMGSEAERTRPRLRPTAVSEGILCGEVAGGCSTESGLLSPDSHNKLGEDSKPDIVAGVAGMDAVASSGVNYSHRSVAQEDAQMPSQSDGGRGSEGVEPLGKEEYADADGEVHLHTDGQGKDGENEKMQVVVKSEPVSSPEPHDAISDGASTLEGADQSEACVEKSELSPIGSESSYSTPQPSTERLRRERERDRERESGGEAQGSDSLEPGSPGFRISSFLNGRSFGNDVVGSGAMSANEGRFLLGTRDGLNSSPSSSLLLPSQHLLQGEVQSFGEVQAESLFMRPVHESSLGLQRAGASTDTLTLDFQRSSLGLHSLPRPPRAHNVTAGMVSYPGYRRIAPKTALGGPPHQDPSSSSSTSSTGGAMLLNGAAAGFEGGSGLPSHPQLTRASADVLSKCKKALSEHNVLVVEGARKYACKICCKTFLTLTDCKKHIRVHTGEKPYACLKCGKRFSQSSHLYKHSKTTCLRWQNSNLPNSLL</sequence>
<feature type="compositionally biased region" description="Low complexity" evidence="16">
    <location>
        <begin position="578"/>
        <end position="587"/>
    </location>
</feature>
<gene>
    <name evidence="19" type="ORF">ACEWY4_007636</name>
</gene>